<dbReference type="EMBL" id="KZ819602">
    <property type="protein sequence ID" value="PWN38363.1"/>
    <property type="molecule type" value="Genomic_DNA"/>
</dbReference>
<dbReference type="Pfam" id="PF13532">
    <property type="entry name" value="2OG-FeII_Oxy_2"/>
    <property type="match status" value="1"/>
</dbReference>
<dbReference type="OrthoDB" id="3364835at2759"/>
<evidence type="ECO:0000313" key="3">
    <source>
        <dbReference type="EMBL" id="PWN38363.1"/>
    </source>
</evidence>
<dbReference type="SUPFAM" id="SSF51197">
    <property type="entry name" value="Clavaminate synthase-like"/>
    <property type="match status" value="1"/>
</dbReference>
<dbReference type="GO" id="GO:0005759">
    <property type="term" value="C:mitochondrial matrix"/>
    <property type="evidence" value="ECO:0007669"/>
    <property type="project" value="TreeGrafter"/>
</dbReference>
<feature type="domain" description="Fe2OG dioxygenase" evidence="2">
    <location>
        <begin position="144"/>
        <end position="255"/>
    </location>
</feature>
<dbReference type="InterPro" id="IPR037151">
    <property type="entry name" value="AlkB-like_sf"/>
</dbReference>
<dbReference type="GO" id="GO:0006631">
    <property type="term" value="P:fatty acid metabolic process"/>
    <property type="evidence" value="ECO:0007669"/>
    <property type="project" value="TreeGrafter"/>
</dbReference>
<dbReference type="PANTHER" id="PTHR21052">
    <property type="entry name" value="SPERMATOGENESIS ASSOCIATED 11-RELATED"/>
    <property type="match status" value="1"/>
</dbReference>
<dbReference type="GeneID" id="37023871"/>
<dbReference type="GO" id="GO:0006974">
    <property type="term" value="P:DNA damage response"/>
    <property type="evidence" value="ECO:0007669"/>
    <property type="project" value="InterPro"/>
</dbReference>
<dbReference type="InterPro" id="IPR027450">
    <property type="entry name" value="AlkB-like"/>
</dbReference>
<dbReference type="GO" id="GO:0016706">
    <property type="term" value="F:2-oxoglutarate-dependent dioxygenase activity"/>
    <property type="evidence" value="ECO:0007669"/>
    <property type="project" value="TreeGrafter"/>
</dbReference>
<dbReference type="Proteomes" id="UP000245771">
    <property type="component" value="Unassembled WGS sequence"/>
</dbReference>
<dbReference type="AlphaFoldDB" id="A0A316VPL6"/>
<accession>A0A316VPL6</accession>
<organism evidence="3 4">
    <name type="scientific">Meira miltonrushii</name>
    <dbReference type="NCBI Taxonomy" id="1280837"/>
    <lineage>
        <taxon>Eukaryota</taxon>
        <taxon>Fungi</taxon>
        <taxon>Dikarya</taxon>
        <taxon>Basidiomycota</taxon>
        <taxon>Ustilaginomycotina</taxon>
        <taxon>Exobasidiomycetes</taxon>
        <taxon>Exobasidiales</taxon>
        <taxon>Brachybasidiaceae</taxon>
        <taxon>Meira</taxon>
    </lineage>
</organism>
<keyword evidence="4" id="KW-1185">Reference proteome</keyword>
<feature type="region of interest" description="Disordered" evidence="1">
    <location>
        <begin position="1"/>
        <end position="33"/>
    </location>
</feature>
<evidence type="ECO:0000259" key="2">
    <source>
        <dbReference type="PROSITE" id="PS51471"/>
    </source>
</evidence>
<dbReference type="Gene3D" id="2.60.120.590">
    <property type="entry name" value="Alpha-ketoglutarate-dependent dioxygenase AlkB-like"/>
    <property type="match status" value="1"/>
</dbReference>
<dbReference type="PROSITE" id="PS51471">
    <property type="entry name" value="FE2OG_OXY"/>
    <property type="match status" value="1"/>
</dbReference>
<evidence type="ECO:0000313" key="4">
    <source>
        <dbReference type="Proteomes" id="UP000245771"/>
    </source>
</evidence>
<dbReference type="InterPro" id="IPR005123">
    <property type="entry name" value="Oxoglu/Fe-dep_dioxygenase_dom"/>
</dbReference>
<reference evidence="3 4" key="1">
    <citation type="journal article" date="2018" name="Mol. Biol. Evol.">
        <title>Broad Genomic Sampling Reveals a Smut Pathogenic Ancestry of the Fungal Clade Ustilaginomycotina.</title>
        <authorList>
            <person name="Kijpornyongpan T."/>
            <person name="Mondo S.J."/>
            <person name="Barry K."/>
            <person name="Sandor L."/>
            <person name="Lee J."/>
            <person name="Lipzen A."/>
            <person name="Pangilinan J."/>
            <person name="LaButti K."/>
            <person name="Hainaut M."/>
            <person name="Henrissat B."/>
            <person name="Grigoriev I.V."/>
            <person name="Spatafora J.W."/>
            <person name="Aime M.C."/>
        </authorList>
    </citation>
    <scope>NUCLEOTIDE SEQUENCE [LARGE SCALE GENOMIC DNA]</scope>
    <source>
        <strain evidence="3 4">MCA 3882</strain>
    </source>
</reference>
<dbReference type="PANTHER" id="PTHR21052:SF0">
    <property type="entry name" value="ALPHA-KETOGLUTARATE-DEPENDENT DIOXYGENASE ALKB HOMOLOG 7, MITOCHONDRIAL"/>
    <property type="match status" value="1"/>
</dbReference>
<protein>
    <recommendedName>
        <fullName evidence="2">Fe2OG dioxygenase domain-containing protein</fullName>
    </recommendedName>
</protein>
<dbReference type="InterPro" id="IPR032870">
    <property type="entry name" value="ALKBH7-like"/>
</dbReference>
<sequence length="278" mass="31639">MQTANDDDGQTESDSSSPLFTPEGSPSPSPAKEHVKVALQEAPFVEGLFHFNQFLSSEECQEIVENVIDCHYFNTDQGRDQAVLFGMRNNSNSKEHDESQPNGLPHWAQMLLRMIEERLRVTYKDTINKDILDILYNPSPETEYTRQMILNIYTPGQGIADHIDIPHRFLDGIMILSFGSGISMDFAPTKNKDGEQAFSLYLQPGSICILTGKSRWEWTHGIPAQTYDLVHNKQTDQVHRIERSARFSITIRWLKIQPESSTNTNDDIAQSNLRSHQT</sequence>
<dbReference type="InParanoid" id="A0A316VPL6"/>
<evidence type="ECO:0000256" key="1">
    <source>
        <dbReference type="SAM" id="MobiDB-lite"/>
    </source>
</evidence>
<feature type="compositionally biased region" description="Acidic residues" evidence="1">
    <location>
        <begin position="1"/>
        <end position="11"/>
    </location>
</feature>
<name>A0A316VPL6_9BASI</name>
<proteinExistence type="predicted"/>
<gene>
    <name evidence="3" type="ORF">FA14DRAFT_26194</name>
</gene>
<dbReference type="RefSeq" id="XP_025358665.1">
    <property type="nucleotide sequence ID" value="XM_025502090.1"/>
</dbReference>